<dbReference type="AlphaFoldDB" id="A0A3G1KWL8"/>
<evidence type="ECO:0008006" key="3">
    <source>
        <dbReference type="Google" id="ProtNLM"/>
    </source>
</evidence>
<dbReference type="OrthoDB" id="8780590at2"/>
<sequence>MASKDELKKLAIKSLEDDAFRVELEKDPVKAAASIGITLSADEAQNLNFGEEAGERESKISVITL</sequence>
<dbReference type="EMBL" id="CP017634">
    <property type="protein sequence ID" value="ATW26810.1"/>
    <property type="molecule type" value="Genomic_DNA"/>
</dbReference>
<evidence type="ECO:0000313" key="2">
    <source>
        <dbReference type="Proteomes" id="UP000323521"/>
    </source>
</evidence>
<dbReference type="Proteomes" id="UP000323521">
    <property type="component" value="Chromosome"/>
</dbReference>
<proteinExistence type="predicted"/>
<gene>
    <name evidence="1" type="ORF">DCMF_20395</name>
</gene>
<reference evidence="1 2" key="1">
    <citation type="submission" date="2016-10" db="EMBL/GenBank/DDBJ databases">
        <title>Complete Genome Sequence of Peptococcaceae strain DCMF.</title>
        <authorList>
            <person name="Edwards R.J."/>
            <person name="Holland S.I."/>
            <person name="Deshpande N.P."/>
            <person name="Wong Y.K."/>
            <person name="Ertan H."/>
            <person name="Manefield M."/>
            <person name="Russell T.L."/>
            <person name="Lee M.J."/>
        </authorList>
    </citation>
    <scope>NUCLEOTIDE SEQUENCE [LARGE SCALE GENOMIC DNA]</scope>
    <source>
        <strain evidence="1 2">DCMF</strain>
    </source>
</reference>
<organism evidence="1 2">
    <name type="scientific">Formimonas warabiya</name>
    <dbReference type="NCBI Taxonomy" id="1761012"/>
    <lineage>
        <taxon>Bacteria</taxon>
        <taxon>Bacillati</taxon>
        <taxon>Bacillota</taxon>
        <taxon>Clostridia</taxon>
        <taxon>Eubacteriales</taxon>
        <taxon>Peptococcaceae</taxon>
        <taxon>Candidatus Formimonas</taxon>
    </lineage>
</organism>
<dbReference type="RefSeq" id="WP_148136131.1">
    <property type="nucleotide sequence ID" value="NZ_CP017634.1"/>
</dbReference>
<protein>
    <recommendedName>
        <fullName evidence="3">Nif11-like leader peptide family natural product</fullName>
    </recommendedName>
</protein>
<dbReference type="KEGG" id="fwa:DCMF_20395"/>
<keyword evidence="2" id="KW-1185">Reference proteome</keyword>
<name>A0A3G1KWL8_FORW1</name>
<accession>A0A3G1KWL8</accession>
<evidence type="ECO:0000313" key="1">
    <source>
        <dbReference type="EMBL" id="ATW26810.1"/>
    </source>
</evidence>